<dbReference type="PANTHER" id="PTHR33744">
    <property type="entry name" value="CARBOHYDRATE DIACID REGULATOR"/>
    <property type="match status" value="1"/>
</dbReference>
<dbReference type="InterPro" id="IPR051448">
    <property type="entry name" value="CdaR-like_regulators"/>
</dbReference>
<reference evidence="2 3" key="1">
    <citation type="submission" date="2018-06" db="EMBL/GenBank/DDBJ databases">
        <title>Actinomadura craniellae sp. nov. isolated from marine sponge Craniella sp.</title>
        <authorList>
            <person name="Li L."/>
            <person name="Xu Q.H."/>
            <person name="Lin H.W."/>
            <person name="Lu Y.H."/>
        </authorList>
    </citation>
    <scope>NUCLEOTIDE SEQUENCE [LARGE SCALE GENOMIC DNA]</scope>
    <source>
        <strain evidence="2 3">LHW63021</strain>
    </source>
</reference>
<dbReference type="EMBL" id="QLYX01000011">
    <property type="protein sequence ID" value="RAY12819.1"/>
    <property type="molecule type" value="Genomic_DNA"/>
</dbReference>
<dbReference type="AlphaFoldDB" id="A0A365H1A8"/>
<proteinExistence type="predicted"/>
<dbReference type="Pfam" id="PF13556">
    <property type="entry name" value="HTH_30"/>
    <property type="match status" value="1"/>
</dbReference>
<protein>
    <submittedName>
        <fullName evidence="2">PucR family transcriptional regulator</fullName>
    </submittedName>
</protein>
<keyword evidence="3" id="KW-1185">Reference proteome</keyword>
<feature type="domain" description="PucR C-terminal helix-turn-helix" evidence="1">
    <location>
        <begin position="303"/>
        <end position="361"/>
    </location>
</feature>
<organism evidence="2 3">
    <name type="scientific">Actinomadura craniellae</name>
    <dbReference type="NCBI Taxonomy" id="2231787"/>
    <lineage>
        <taxon>Bacteria</taxon>
        <taxon>Bacillati</taxon>
        <taxon>Actinomycetota</taxon>
        <taxon>Actinomycetes</taxon>
        <taxon>Streptosporangiales</taxon>
        <taxon>Thermomonosporaceae</taxon>
        <taxon>Actinomadura</taxon>
    </lineage>
</organism>
<gene>
    <name evidence="2" type="ORF">DPM19_22635</name>
</gene>
<evidence type="ECO:0000259" key="1">
    <source>
        <dbReference type="Pfam" id="PF13556"/>
    </source>
</evidence>
<accession>A0A365H1A8</accession>
<comment type="caution">
    <text evidence="2">The sequence shown here is derived from an EMBL/GenBank/DDBJ whole genome shotgun (WGS) entry which is preliminary data.</text>
</comment>
<dbReference type="InterPro" id="IPR025736">
    <property type="entry name" value="PucR_C-HTH_dom"/>
</dbReference>
<dbReference type="InterPro" id="IPR042070">
    <property type="entry name" value="PucR_C-HTH_sf"/>
</dbReference>
<evidence type="ECO:0000313" key="2">
    <source>
        <dbReference type="EMBL" id="RAY12819.1"/>
    </source>
</evidence>
<dbReference type="OrthoDB" id="4534407at2"/>
<dbReference type="Gene3D" id="1.10.10.2840">
    <property type="entry name" value="PucR C-terminal helix-turn-helix domain"/>
    <property type="match status" value="1"/>
</dbReference>
<dbReference type="RefSeq" id="WP_111870007.1">
    <property type="nucleotide sequence ID" value="NZ_QLYX01000011.1"/>
</dbReference>
<dbReference type="Proteomes" id="UP000251891">
    <property type="component" value="Unassembled WGS sequence"/>
</dbReference>
<name>A0A365H1A8_9ACTN</name>
<dbReference type="PANTHER" id="PTHR33744:SF17">
    <property type="entry name" value="CONSERVED PROTEIN"/>
    <property type="match status" value="1"/>
</dbReference>
<sequence>MADYQRLVDEVSALLRAPVTLEDREFALIAFSSHEDEADPVRTRSILHRRSSAQVRAWFEGFGIARAAGPVRTPADPGTGVRARLCLPARHAGGTYGYLWVLDDGAVEPADPRVARAMALAARAGELLAADAWLGEAAPRAFARLLSASAGERADGARMLTDLRHPVASAPVAAVLVTPAPGPARVPHGVLAHRVRNGMALLVPLPDPDDTAPARAAATRLLGSREPLAGVGGGRAELQEAVESWREARLAVRAARVEPRFAPVACWDDLGALRMVGVLPAAAPGAPADPVLRPLLAKPHADLLRTAEAYLEHAGQVQPAAAALSVHRQTLYYRLSRIEALTGLDLGSGEDRLLLHLAVRAFRLAAVPDLTS</sequence>
<evidence type="ECO:0000313" key="3">
    <source>
        <dbReference type="Proteomes" id="UP000251891"/>
    </source>
</evidence>